<keyword evidence="6" id="KW-0966">Cell projection</keyword>
<evidence type="ECO:0000259" key="5">
    <source>
        <dbReference type="Pfam" id="PF00700"/>
    </source>
</evidence>
<dbReference type="PANTHER" id="PTHR42792:SF2">
    <property type="entry name" value="FLAGELLIN"/>
    <property type="match status" value="1"/>
</dbReference>
<comment type="subcellular location">
    <subcellularLocation>
        <location evidence="3">Secreted</location>
    </subcellularLocation>
    <subcellularLocation>
        <location evidence="3">Bacterial flagellum</location>
    </subcellularLocation>
</comment>
<sequence length="415" mass="42041">MSSILTNNSSMVALETLRNINRNLETVQSEISTGKKVSNAKDNAAVWAVSTVMSSDVASFKAISDSLNLGSSTVGVARSASEKVVTTLEEIKTLIVQAQGENVDRAKYQTDIEEKIGLIEGYVSAAQFNGLNLLDGSSTDAVNVLASLDRASNGTVSASYISVDRQDLSVSGGGSNAVFGATADTSTTIIDNGGTNAGTAETVANGATQTIAIASVGDGYSYRVTLDDSAGANSLGTRSFEFVADSATSSEDVAEALSTQISNFLSATGDDNYTVSFSGSDISITNLSGDDLDITGAAAADGTAGVNAGGLGALASIDVTTNAGATSALTAIEGLMNKAIDAAAAFGSSQNRIAGQSEFVQTLVDSLTTGIGGLTDTDMEAASAKLQALQVQQQLGVQALSIANQAPQALLSLFR</sequence>
<evidence type="ECO:0000256" key="3">
    <source>
        <dbReference type="RuleBase" id="RU362073"/>
    </source>
</evidence>
<protein>
    <recommendedName>
        <fullName evidence="3">Flagellin</fullName>
    </recommendedName>
</protein>
<evidence type="ECO:0000313" key="7">
    <source>
        <dbReference type="Proteomes" id="UP000025061"/>
    </source>
</evidence>
<evidence type="ECO:0000256" key="1">
    <source>
        <dbReference type="ARBA" id="ARBA00005709"/>
    </source>
</evidence>
<evidence type="ECO:0000256" key="2">
    <source>
        <dbReference type="ARBA" id="ARBA00023143"/>
    </source>
</evidence>
<gene>
    <name evidence="6" type="ORF">HHI_04685</name>
</gene>
<dbReference type="GO" id="GO:0009288">
    <property type="term" value="C:bacterial-type flagellum"/>
    <property type="evidence" value="ECO:0007669"/>
    <property type="project" value="UniProtKB-SubCell"/>
</dbReference>
<evidence type="ECO:0000313" key="6">
    <source>
        <dbReference type="EMBL" id="KCZ95423.1"/>
    </source>
</evidence>
<accession>A0A059FY68</accession>
<proteinExistence type="inferred from homology"/>
<comment type="function">
    <text evidence="3">Flagellin is the subunit protein which polymerizes to form the filaments of bacterial flagella.</text>
</comment>
<dbReference type="PANTHER" id="PTHR42792">
    <property type="entry name" value="FLAGELLIN"/>
    <property type="match status" value="1"/>
</dbReference>
<feature type="domain" description="Flagellin C-terminal" evidence="5">
    <location>
        <begin position="329"/>
        <end position="414"/>
    </location>
</feature>
<dbReference type="GO" id="GO:0005198">
    <property type="term" value="F:structural molecule activity"/>
    <property type="evidence" value="ECO:0007669"/>
    <property type="project" value="UniProtKB-UniRule"/>
</dbReference>
<dbReference type="Pfam" id="PF00669">
    <property type="entry name" value="Flagellin_N"/>
    <property type="match status" value="1"/>
</dbReference>
<dbReference type="Pfam" id="PF00700">
    <property type="entry name" value="Flagellin_C"/>
    <property type="match status" value="1"/>
</dbReference>
<dbReference type="RefSeq" id="WP_011645295.1">
    <property type="nucleotide sequence ID" value="NZ_ARYI01000003.1"/>
</dbReference>
<feature type="domain" description="Flagellin N-terminal" evidence="4">
    <location>
        <begin position="4"/>
        <end position="139"/>
    </location>
</feature>
<comment type="similarity">
    <text evidence="1 3">Belongs to the bacterial flagellin family.</text>
</comment>
<keyword evidence="3" id="KW-0964">Secreted</keyword>
<keyword evidence="7" id="KW-1185">Reference proteome</keyword>
<reference evidence="6 7" key="1">
    <citation type="submission" date="2013-04" db="EMBL/GenBank/DDBJ databases">
        <title>Hyphomonas hirschiana VP5 Genome Sequencing.</title>
        <authorList>
            <person name="Lai Q."/>
            <person name="Shao Z."/>
        </authorList>
    </citation>
    <scope>NUCLEOTIDE SEQUENCE [LARGE SCALE GENOMIC DNA]</scope>
    <source>
        <strain evidence="6 7">VP5</strain>
    </source>
</reference>
<dbReference type="GO" id="GO:0005576">
    <property type="term" value="C:extracellular region"/>
    <property type="evidence" value="ECO:0007669"/>
    <property type="project" value="UniProtKB-SubCell"/>
</dbReference>
<comment type="caution">
    <text evidence="6">The sequence shown here is derived from an EMBL/GenBank/DDBJ whole genome shotgun (WGS) entry which is preliminary data.</text>
</comment>
<name>A0A059FY68_9PROT</name>
<evidence type="ECO:0000259" key="4">
    <source>
        <dbReference type="Pfam" id="PF00669"/>
    </source>
</evidence>
<dbReference type="PATRIC" id="fig|1280951.3.peg.952"/>
<dbReference type="InterPro" id="IPR046358">
    <property type="entry name" value="Flagellin_C"/>
</dbReference>
<dbReference type="Proteomes" id="UP000025061">
    <property type="component" value="Unassembled WGS sequence"/>
</dbReference>
<dbReference type="SUPFAM" id="SSF64518">
    <property type="entry name" value="Phase 1 flagellin"/>
    <property type="match status" value="1"/>
</dbReference>
<keyword evidence="2 3" id="KW-0975">Bacterial flagellum</keyword>
<keyword evidence="6" id="KW-0969">Cilium</keyword>
<dbReference type="InterPro" id="IPR001492">
    <property type="entry name" value="Flagellin"/>
</dbReference>
<dbReference type="OrthoDB" id="8328560at2"/>
<dbReference type="SMR" id="A0A059FY68"/>
<dbReference type="EMBL" id="ARYI01000003">
    <property type="protein sequence ID" value="KCZ95423.1"/>
    <property type="molecule type" value="Genomic_DNA"/>
</dbReference>
<keyword evidence="6" id="KW-0282">Flagellum</keyword>
<dbReference type="AlphaFoldDB" id="A0A059FY68"/>
<dbReference type="Gene3D" id="1.20.1330.10">
    <property type="entry name" value="f41 fragment of flagellin, N-terminal domain"/>
    <property type="match status" value="1"/>
</dbReference>
<organism evidence="6 7">
    <name type="scientific">Hyphomonas hirschiana VP5</name>
    <dbReference type="NCBI Taxonomy" id="1280951"/>
    <lineage>
        <taxon>Bacteria</taxon>
        <taxon>Pseudomonadati</taxon>
        <taxon>Pseudomonadota</taxon>
        <taxon>Alphaproteobacteria</taxon>
        <taxon>Hyphomonadales</taxon>
        <taxon>Hyphomonadaceae</taxon>
        <taxon>Hyphomonas</taxon>
    </lineage>
</organism>
<dbReference type="InterPro" id="IPR001029">
    <property type="entry name" value="Flagellin_N"/>
</dbReference>